<dbReference type="RefSeq" id="WP_131016773.1">
    <property type="nucleotide sequence ID" value="NZ_SIRE01000022.1"/>
</dbReference>
<dbReference type="PANTHER" id="PTHR37808">
    <property type="entry name" value="SPORE GERMINATION PROTEIN-LIKE PROTEIN YDZR-RELATED"/>
    <property type="match status" value="1"/>
</dbReference>
<evidence type="ECO:0000313" key="3">
    <source>
        <dbReference type="Proteomes" id="UP000293142"/>
    </source>
</evidence>
<proteinExistence type="predicted"/>
<organism evidence="2 3">
    <name type="scientific">Paenibacillus thalictri</name>
    <dbReference type="NCBI Taxonomy" id="2527873"/>
    <lineage>
        <taxon>Bacteria</taxon>
        <taxon>Bacillati</taxon>
        <taxon>Bacillota</taxon>
        <taxon>Bacilli</taxon>
        <taxon>Bacillales</taxon>
        <taxon>Paenibacillaceae</taxon>
        <taxon>Paenibacillus</taxon>
    </lineage>
</organism>
<dbReference type="AlphaFoldDB" id="A0A4Q9DMP0"/>
<dbReference type="OrthoDB" id="2691926at2"/>
<feature type="region of interest" description="Disordered" evidence="1">
    <location>
        <begin position="59"/>
        <end position="78"/>
    </location>
</feature>
<reference evidence="2 3" key="1">
    <citation type="submission" date="2019-02" db="EMBL/GenBank/DDBJ databases">
        <title>Paenibacillus sp. nov., isolated from surface-sterilized tissue of Thalictrum simplex L.</title>
        <authorList>
            <person name="Tuo L."/>
        </authorList>
    </citation>
    <scope>NUCLEOTIDE SEQUENCE [LARGE SCALE GENOMIC DNA]</scope>
    <source>
        <strain evidence="2 3">N2SHLJ1</strain>
    </source>
</reference>
<gene>
    <name evidence="2" type="ORF">EYB31_27915</name>
</gene>
<evidence type="ECO:0000256" key="1">
    <source>
        <dbReference type="SAM" id="MobiDB-lite"/>
    </source>
</evidence>
<comment type="caution">
    <text evidence="2">The sequence shown here is derived from an EMBL/GenBank/DDBJ whole genome shotgun (WGS) entry which is preliminary data.</text>
</comment>
<dbReference type="Proteomes" id="UP000293142">
    <property type="component" value="Unassembled WGS sequence"/>
</dbReference>
<dbReference type="Pfam" id="PF10676">
    <property type="entry name" value="gerPA"/>
    <property type="match status" value="1"/>
</dbReference>
<sequence length="78" mass="7892">MPAIVGNIKILNVGPSSIVHIGDALQLAPQSTSKTFAGAGSFNTGDFLRAYTVASSTNTNDSDLIDNSPVTANKAGGL</sequence>
<protein>
    <submittedName>
        <fullName evidence="2">Spore germination protein</fullName>
    </submittedName>
</protein>
<dbReference type="EMBL" id="SIRE01000022">
    <property type="protein sequence ID" value="TBL73056.1"/>
    <property type="molecule type" value="Genomic_DNA"/>
</dbReference>
<accession>A0A4Q9DMP0</accession>
<evidence type="ECO:0000313" key="2">
    <source>
        <dbReference type="EMBL" id="TBL73056.1"/>
    </source>
</evidence>
<name>A0A4Q9DMP0_9BACL</name>
<dbReference type="InterPro" id="IPR019618">
    <property type="entry name" value="Spore_germination_GerPA"/>
</dbReference>
<keyword evidence="3" id="KW-1185">Reference proteome</keyword>
<dbReference type="PANTHER" id="PTHR37808:SF3">
    <property type="entry name" value="SPORE GERMINATION PROTEIN GERPA-RELATED"/>
    <property type="match status" value="1"/>
</dbReference>